<dbReference type="InterPro" id="IPR001245">
    <property type="entry name" value="Ser-Thr/Tyr_kinase_cat_dom"/>
</dbReference>
<evidence type="ECO:0000256" key="5">
    <source>
        <dbReference type="ARBA" id="ARBA00022840"/>
    </source>
</evidence>
<dbReference type="PROSITE" id="PS50011">
    <property type="entry name" value="PROTEIN_KINASE_DOM"/>
    <property type="match status" value="1"/>
</dbReference>
<evidence type="ECO:0000256" key="8">
    <source>
        <dbReference type="PROSITE-ProRule" id="PRU10141"/>
    </source>
</evidence>
<feature type="chain" id="PRO_5014737862" description="Receptor-like serine/threonine-protein kinase" evidence="9">
    <location>
        <begin position="30"/>
        <end position="731"/>
    </location>
</feature>
<proteinExistence type="predicted"/>
<dbReference type="PROSITE" id="PS50927">
    <property type="entry name" value="BULB_LECTIN"/>
    <property type="match status" value="1"/>
</dbReference>
<evidence type="ECO:0000313" key="12">
    <source>
        <dbReference type="EMBL" id="SPD29959.1"/>
    </source>
</evidence>
<dbReference type="Gene3D" id="1.10.510.10">
    <property type="entry name" value="Transferase(Phosphotransferase) domain 1"/>
    <property type="match status" value="2"/>
</dbReference>
<evidence type="ECO:0000256" key="3">
    <source>
        <dbReference type="ARBA" id="ARBA00022729"/>
    </source>
</evidence>
<evidence type="ECO:0000259" key="11">
    <source>
        <dbReference type="PROSITE" id="PS50927"/>
    </source>
</evidence>
<dbReference type="CDD" id="cd00028">
    <property type="entry name" value="B_lectin"/>
    <property type="match status" value="1"/>
</dbReference>
<dbReference type="FunFam" id="2.90.10.30:FF:000003">
    <property type="entry name" value="Os04g0303100 protein"/>
    <property type="match status" value="1"/>
</dbReference>
<feature type="signal peptide" evidence="9">
    <location>
        <begin position="1"/>
        <end position="29"/>
    </location>
</feature>
<dbReference type="FunFam" id="3.30.200.20:FF:000178">
    <property type="entry name" value="serine/threonine-protein kinase PBS1-like"/>
    <property type="match status" value="1"/>
</dbReference>
<organism evidence="12">
    <name type="scientific">Fagus sylvatica</name>
    <name type="common">Beechnut</name>
    <dbReference type="NCBI Taxonomy" id="28930"/>
    <lineage>
        <taxon>Eukaryota</taxon>
        <taxon>Viridiplantae</taxon>
        <taxon>Streptophyta</taxon>
        <taxon>Embryophyta</taxon>
        <taxon>Tracheophyta</taxon>
        <taxon>Spermatophyta</taxon>
        <taxon>Magnoliopsida</taxon>
        <taxon>eudicotyledons</taxon>
        <taxon>Gunneridae</taxon>
        <taxon>Pentapetalae</taxon>
        <taxon>rosids</taxon>
        <taxon>fabids</taxon>
        <taxon>Fagales</taxon>
        <taxon>Fagaceae</taxon>
        <taxon>Fagus</taxon>
    </lineage>
</organism>
<dbReference type="SUPFAM" id="SSF51110">
    <property type="entry name" value="alpha-D-mannose-specific plant lectins"/>
    <property type="match status" value="1"/>
</dbReference>
<dbReference type="SUPFAM" id="SSF56112">
    <property type="entry name" value="Protein kinase-like (PK-like)"/>
    <property type="match status" value="1"/>
</dbReference>
<keyword evidence="4 8" id="KW-0547">Nucleotide-binding</keyword>
<evidence type="ECO:0000256" key="1">
    <source>
        <dbReference type="ARBA" id="ARBA00022536"/>
    </source>
</evidence>
<keyword evidence="2" id="KW-0808">Transferase</keyword>
<dbReference type="Gene3D" id="2.90.10.10">
    <property type="entry name" value="Bulb-type lectin domain"/>
    <property type="match status" value="1"/>
</dbReference>
<feature type="binding site" evidence="8">
    <location>
        <position position="269"/>
    </location>
    <ligand>
        <name>ATP</name>
        <dbReference type="ChEBI" id="CHEBI:30616"/>
    </ligand>
</feature>
<evidence type="ECO:0000256" key="7">
    <source>
        <dbReference type="ARBA" id="ARBA00023180"/>
    </source>
</evidence>
<dbReference type="InterPro" id="IPR001480">
    <property type="entry name" value="Bulb-type_lectin_dom"/>
</dbReference>
<evidence type="ECO:0000256" key="2">
    <source>
        <dbReference type="ARBA" id="ARBA00022679"/>
    </source>
</evidence>
<reference evidence="12" key="1">
    <citation type="submission" date="2018-02" db="EMBL/GenBank/DDBJ databases">
        <authorList>
            <person name="Cohen D.B."/>
            <person name="Kent A.D."/>
        </authorList>
    </citation>
    <scope>NUCLEOTIDE SEQUENCE</scope>
</reference>
<evidence type="ECO:0008006" key="13">
    <source>
        <dbReference type="Google" id="ProtNLM"/>
    </source>
</evidence>
<keyword evidence="6" id="KW-1015">Disulfide bond</keyword>
<dbReference type="InterPro" id="IPR011009">
    <property type="entry name" value="Kinase-like_dom_sf"/>
</dbReference>
<keyword evidence="3 9" id="KW-0732">Signal</keyword>
<dbReference type="PANTHER" id="PTHR47976">
    <property type="entry name" value="G-TYPE LECTIN S-RECEPTOR-LIKE SERINE/THREONINE-PROTEIN KINASE SD2-5"/>
    <property type="match status" value="1"/>
</dbReference>
<evidence type="ECO:0000256" key="9">
    <source>
        <dbReference type="SAM" id="SignalP"/>
    </source>
</evidence>
<dbReference type="GO" id="GO:0004672">
    <property type="term" value="F:protein kinase activity"/>
    <property type="evidence" value="ECO:0007669"/>
    <property type="project" value="InterPro"/>
</dbReference>
<dbReference type="EMBL" id="OIVN01006293">
    <property type="protein sequence ID" value="SPD29959.1"/>
    <property type="molecule type" value="Genomic_DNA"/>
</dbReference>
<dbReference type="Pfam" id="PF00069">
    <property type="entry name" value="Pkinase"/>
    <property type="match status" value="1"/>
</dbReference>
<dbReference type="PROSITE" id="PS00107">
    <property type="entry name" value="PROTEIN_KINASE_ATP"/>
    <property type="match status" value="1"/>
</dbReference>
<sequence length="731" mass="81209">MTMGTSCASCGVLLCLALFLTPFPILVTAQLPFGYLTVNSSTSWTNNLTAPDSILFNDGSFGRVILASGGYNCVCGFFYNQTCNSSLFVIFNNYTESGLLVVWSANPTNPVSVNATLKLTSDRGLVLQDANGTAAWSTNINSKSVAGVNLTDMCNLVLLDENNATIWQSYDHPTDTLVVGQKLVAGQNLTSEGGLIKFSLSLTRQGLFAYENVDEAEENYLDHVPGMPTRYSYDDLQAMTENFSKELGAGGFGTVFEGTLFDGTKVAVKRLDGFRQIKKSFLAEVETIGNIHHFNLVRLIGFCAEKSHRLLVYEYMSNGSLDRWVFDKNPETLLDWQHRKKIILDIARGLTYLHEDFDRDQSQVVMTMRGTPGYMALEWLSSVITEKVDVYSFGIMLLEILCGRRNFDRSQSEEAMHLLNLFKKNMEEDQLLDLVDNYSEDMQLHGAEVVNVMRAAARCLQNNYTKRPSMSLVVKALEDVLNVESDLYYFFWNPPLPNMIAGVDNQEVHVATATLLLPSVLSGPRLQRTENLRVVRFDAVPILSEKIPPTIGAVCGNCTSSFGTVMSQFINKKFRDGVSLLQKFNQEQQMMFLLISACSTQRKGKETYWCTCCPIKAQFGLSARHVHWAVKGHLGLFIASVGSVRFRSSPLRPGSALFNLSRSDLFQLRQALLGFSPICSVPVRSAPLQSDLLLLGPDLLRLSPICSSWPEMICSPRLTCSSSVQIYSSSA</sequence>
<evidence type="ECO:0000256" key="4">
    <source>
        <dbReference type="ARBA" id="ARBA00022741"/>
    </source>
</evidence>
<dbReference type="InterPro" id="IPR000719">
    <property type="entry name" value="Prot_kinase_dom"/>
</dbReference>
<dbReference type="AlphaFoldDB" id="A0A2N9J0K0"/>
<dbReference type="Gene3D" id="3.30.200.20">
    <property type="entry name" value="Phosphorylase Kinase, domain 1"/>
    <property type="match status" value="1"/>
</dbReference>
<keyword evidence="1" id="KW-0245">EGF-like domain</keyword>
<dbReference type="InterPro" id="IPR051343">
    <property type="entry name" value="G-type_lectin_kinases/EP1-like"/>
</dbReference>
<evidence type="ECO:0000259" key="10">
    <source>
        <dbReference type="PROSITE" id="PS50011"/>
    </source>
</evidence>
<protein>
    <recommendedName>
        <fullName evidence="13">Receptor-like serine/threonine-protein kinase</fullName>
    </recommendedName>
</protein>
<dbReference type="Pfam" id="PF07714">
    <property type="entry name" value="PK_Tyr_Ser-Thr"/>
    <property type="match status" value="1"/>
</dbReference>
<gene>
    <name evidence="12" type="ORF">FSB_LOCUS57841</name>
</gene>
<name>A0A2N9J0K0_FAGSY</name>
<accession>A0A2N9J0K0</accession>
<dbReference type="PANTHER" id="PTHR47976:SF30">
    <property type="entry name" value="RECEPTOR-LIKE SERINE_THREONINE-PROTEIN KINASE"/>
    <property type="match status" value="1"/>
</dbReference>
<dbReference type="GO" id="GO:0005524">
    <property type="term" value="F:ATP binding"/>
    <property type="evidence" value="ECO:0007669"/>
    <property type="project" value="UniProtKB-UniRule"/>
</dbReference>
<dbReference type="SMART" id="SM00108">
    <property type="entry name" value="B_lectin"/>
    <property type="match status" value="1"/>
</dbReference>
<dbReference type="Pfam" id="PF01453">
    <property type="entry name" value="B_lectin"/>
    <property type="match status" value="1"/>
</dbReference>
<keyword evidence="5 8" id="KW-0067">ATP-binding</keyword>
<feature type="domain" description="Protein kinase" evidence="10">
    <location>
        <begin position="241"/>
        <end position="481"/>
    </location>
</feature>
<dbReference type="InterPro" id="IPR036426">
    <property type="entry name" value="Bulb-type_lectin_dom_sf"/>
</dbReference>
<feature type="domain" description="Bulb-type lectin" evidence="11">
    <location>
        <begin position="39"/>
        <end position="171"/>
    </location>
</feature>
<evidence type="ECO:0000256" key="6">
    <source>
        <dbReference type="ARBA" id="ARBA00023157"/>
    </source>
</evidence>
<keyword evidence="7" id="KW-0325">Glycoprotein</keyword>
<dbReference type="InterPro" id="IPR017441">
    <property type="entry name" value="Protein_kinase_ATP_BS"/>
</dbReference>